<proteinExistence type="predicted"/>
<dbReference type="EMBL" id="CP099421">
    <property type="protein sequence ID" value="USW52835.1"/>
    <property type="molecule type" value="Genomic_DNA"/>
</dbReference>
<feature type="compositionally biased region" description="Polar residues" evidence="1">
    <location>
        <begin position="42"/>
        <end position="53"/>
    </location>
</feature>
<sequence length="333" mass="36872">MSGPGNNAGKSPIQWFRDPTRDNALYYVDPDTFDYVYENGGRISNSAPRSSGPTAPVYHRSEDSFAASSSASPAYRTTSTIHRTNNEFSVRDREYFRKYRVLAIQGTHAGHTSDNATIAFSGLIPGRDGPDAQNPGVQRFVVVAPAGRHDDHCYALSISSNGGHGAAKPGVMKHEQGVIYTGDLPSAQRSENPSREELRRAREESRSASLLPNPIEVRTTMPDEKLHSMSRIDYGQIQHVPLSSLVHDIGMVSRDSQGLLDSQYSQVQRWRSEAAWRDRATRMQGAYDRLRSQGFTQSQAFGQVLAAYQNENPSMPDGTAEDYVARLLAHGRR</sequence>
<evidence type="ECO:0000313" key="4">
    <source>
        <dbReference type="Proteomes" id="UP001056384"/>
    </source>
</evidence>
<feature type="region of interest" description="Disordered" evidence="1">
    <location>
        <begin position="42"/>
        <end position="78"/>
    </location>
</feature>
<accession>A0A9Q9APS3</accession>
<feature type="compositionally biased region" description="Low complexity" evidence="1">
    <location>
        <begin position="64"/>
        <end position="78"/>
    </location>
</feature>
<dbReference type="InterPro" id="IPR046497">
    <property type="entry name" value="DUF6590"/>
</dbReference>
<gene>
    <name evidence="3" type="ORF">Slin15195_G061540</name>
</gene>
<feature type="compositionally biased region" description="Basic and acidic residues" evidence="1">
    <location>
        <begin position="192"/>
        <end position="206"/>
    </location>
</feature>
<feature type="domain" description="DUF6590" evidence="2">
    <location>
        <begin position="94"/>
        <end position="260"/>
    </location>
</feature>
<dbReference type="AlphaFoldDB" id="A0A9Q9APS3"/>
<evidence type="ECO:0000259" key="2">
    <source>
        <dbReference type="Pfam" id="PF20233"/>
    </source>
</evidence>
<dbReference type="Pfam" id="PF20233">
    <property type="entry name" value="DUF6590"/>
    <property type="match status" value="1"/>
</dbReference>
<dbReference type="Proteomes" id="UP001056384">
    <property type="component" value="Chromosome 4"/>
</dbReference>
<protein>
    <recommendedName>
        <fullName evidence="2">DUF6590 domain-containing protein</fullName>
    </recommendedName>
</protein>
<evidence type="ECO:0000256" key="1">
    <source>
        <dbReference type="SAM" id="MobiDB-lite"/>
    </source>
</evidence>
<reference evidence="3" key="1">
    <citation type="submission" date="2022-06" db="EMBL/GenBank/DDBJ databases">
        <title>Complete genome sequences of two strains of the flax pathogen Septoria linicola.</title>
        <authorList>
            <person name="Lapalu N."/>
            <person name="Simon A."/>
            <person name="Demenou B."/>
            <person name="Paumier D."/>
            <person name="Guillot M.-P."/>
            <person name="Gout L."/>
            <person name="Valade R."/>
        </authorList>
    </citation>
    <scope>NUCLEOTIDE SEQUENCE</scope>
    <source>
        <strain evidence="3">SE15195</strain>
    </source>
</reference>
<feature type="region of interest" description="Disordered" evidence="1">
    <location>
        <begin position="181"/>
        <end position="210"/>
    </location>
</feature>
<keyword evidence="4" id="KW-1185">Reference proteome</keyword>
<organism evidence="3 4">
    <name type="scientific">Septoria linicola</name>
    <dbReference type="NCBI Taxonomy" id="215465"/>
    <lineage>
        <taxon>Eukaryota</taxon>
        <taxon>Fungi</taxon>
        <taxon>Dikarya</taxon>
        <taxon>Ascomycota</taxon>
        <taxon>Pezizomycotina</taxon>
        <taxon>Dothideomycetes</taxon>
        <taxon>Dothideomycetidae</taxon>
        <taxon>Mycosphaerellales</taxon>
        <taxon>Mycosphaerellaceae</taxon>
        <taxon>Septoria</taxon>
    </lineage>
</organism>
<evidence type="ECO:0000313" key="3">
    <source>
        <dbReference type="EMBL" id="USW52835.1"/>
    </source>
</evidence>
<name>A0A9Q9APS3_9PEZI</name>